<organism evidence="3 4">
    <name type="scientific">Caloranaerobacter azorensis DSM 13643</name>
    <dbReference type="NCBI Taxonomy" id="1121264"/>
    <lineage>
        <taxon>Bacteria</taxon>
        <taxon>Bacillati</taxon>
        <taxon>Bacillota</taxon>
        <taxon>Tissierellia</taxon>
        <taxon>Tissierellales</taxon>
        <taxon>Thermohalobacteraceae</taxon>
        <taxon>Caloranaerobacter</taxon>
    </lineage>
</organism>
<reference evidence="4" key="1">
    <citation type="submission" date="2016-11" db="EMBL/GenBank/DDBJ databases">
        <authorList>
            <person name="Varghese N."/>
            <person name="Submissions S."/>
        </authorList>
    </citation>
    <scope>NUCLEOTIDE SEQUENCE [LARGE SCALE GENOMIC DNA]</scope>
    <source>
        <strain evidence="4">DSM 13643</strain>
    </source>
</reference>
<dbReference type="SUPFAM" id="SSF52540">
    <property type="entry name" value="P-loop containing nucleoside triphosphate hydrolases"/>
    <property type="match status" value="1"/>
</dbReference>
<dbReference type="InterPro" id="IPR051396">
    <property type="entry name" value="Bact_Antivir_Def_Nuclease"/>
</dbReference>
<protein>
    <submittedName>
        <fullName evidence="3">Predicted ATP-dependent endonuclease of the OLD family, contains P-loop ATPase and TOPRIM domains</fullName>
    </submittedName>
</protein>
<keyword evidence="3" id="KW-0255">Endonuclease</keyword>
<feature type="domain" description="OLD protein-like TOPRIM" evidence="2">
    <location>
        <begin position="431"/>
        <end position="498"/>
    </location>
</feature>
<keyword evidence="3" id="KW-0540">Nuclease</keyword>
<dbReference type="AlphaFoldDB" id="A0A1M5VPQ4"/>
<dbReference type="PANTHER" id="PTHR43581:SF4">
    <property type="entry name" value="ATP_GTP PHOSPHATASE"/>
    <property type="match status" value="1"/>
</dbReference>
<dbReference type="Pfam" id="PF20469">
    <property type="entry name" value="OLD-like_TOPRIM"/>
    <property type="match status" value="1"/>
</dbReference>
<dbReference type="Gene3D" id="3.40.50.300">
    <property type="entry name" value="P-loop containing nucleotide triphosphate hydrolases"/>
    <property type="match status" value="1"/>
</dbReference>
<dbReference type="Proteomes" id="UP000183967">
    <property type="component" value="Unassembled WGS sequence"/>
</dbReference>
<dbReference type="InterPro" id="IPR034139">
    <property type="entry name" value="TOPRIM_OLD"/>
</dbReference>
<evidence type="ECO:0000259" key="1">
    <source>
        <dbReference type="Pfam" id="PF13175"/>
    </source>
</evidence>
<keyword evidence="4" id="KW-1185">Reference proteome</keyword>
<dbReference type="EMBL" id="FQXO01000067">
    <property type="protein sequence ID" value="SHH76903.1"/>
    <property type="molecule type" value="Genomic_DNA"/>
</dbReference>
<proteinExistence type="predicted"/>
<feature type="domain" description="Endonuclease GajA/Old nuclease/RecF-like AAA" evidence="1">
    <location>
        <begin position="1"/>
        <end position="383"/>
    </location>
</feature>
<dbReference type="Pfam" id="PF13175">
    <property type="entry name" value="AAA_15"/>
    <property type="match status" value="1"/>
</dbReference>
<dbReference type="OrthoDB" id="308933at2"/>
<keyword evidence="3" id="KW-0378">Hydrolase</keyword>
<evidence type="ECO:0000313" key="3">
    <source>
        <dbReference type="EMBL" id="SHH76903.1"/>
    </source>
</evidence>
<gene>
    <name evidence="3" type="ORF">SAMN02745135_02036</name>
</gene>
<evidence type="ECO:0000259" key="2">
    <source>
        <dbReference type="Pfam" id="PF20469"/>
    </source>
</evidence>
<accession>A0A1M5VPQ4</accession>
<dbReference type="PANTHER" id="PTHR43581">
    <property type="entry name" value="ATP/GTP PHOSPHATASE"/>
    <property type="match status" value="1"/>
</dbReference>
<dbReference type="InterPro" id="IPR027417">
    <property type="entry name" value="P-loop_NTPase"/>
</dbReference>
<evidence type="ECO:0000313" key="4">
    <source>
        <dbReference type="Proteomes" id="UP000183967"/>
    </source>
</evidence>
<dbReference type="GO" id="GO:0004519">
    <property type="term" value="F:endonuclease activity"/>
    <property type="evidence" value="ECO:0007669"/>
    <property type="project" value="UniProtKB-KW"/>
</dbReference>
<dbReference type="RefSeq" id="WP_073197433.1">
    <property type="nucleotide sequence ID" value="NZ_FQXO01000067.1"/>
</dbReference>
<name>A0A1M5VPQ4_9FIRM</name>
<dbReference type="InterPro" id="IPR041685">
    <property type="entry name" value="AAA_GajA/Old/RecF-like"/>
</dbReference>
<dbReference type="CDD" id="cd01026">
    <property type="entry name" value="TOPRIM_OLD"/>
    <property type="match status" value="1"/>
</dbReference>
<sequence length="681" mass="79447">MFVSKLYIKNFRSIEKLKISFRPGKNVLVGKNNAGKSNIVKALNLILGEKSPIYSRKISEKDFFSYLKDGEEVSKKAFFVAVKLEGKDINKTIFEKINGLRLATLEGTNLLESFFENSDRTNCELLMNNFQGKYYRDTEQLFNMFSNADELYIYFCAVKDHERKYDMDCYQDGYSMTYSILFKYNSNYYRCSKFPNDLRDSLITSAILPAVRNISNELKVNSWSWYGKLIKHIWEQSDFVKKREINTKLSEIKKITDSIFNDAISDIQEKIKKAIYHNNISFQLLENTKDDIYKGIEIFVDDGVLGLLKDKGTGIQSALIISLFSYYCSKFHKNSSLLAVEEPEIYLHPQARRVLSNKFDEFINLNHVNGNQVIITTHSSEFIRNTNLENIIVVRKIDGRTITKSITFHSEKNKDLIKIQNIISTKNAEIFFADKVILVEGGEEYIIPLIADKHFGEIGFLDNNNITVAKVGGKYFFRPYLQLISALGIEYYVIADFDILYDGLEHLKEFIDCVTELEINEIKSELFKIVSPDNPWKRSKKIKEELKKYDAKEFCNLIENMCNNGEYNEQLRELWNNIKPKFKKKVDYETLQQHENLQKKVYNFINKLKENNIYILKKGELEDYITSCGWKVIKESGFTDQKELRIMKLTEKISTGDIELEDVLDVKEYLEVIQKIKNTVE</sequence>